<reference evidence="3" key="1">
    <citation type="submission" date="2024-07" db="EMBL/GenBank/DDBJ databases">
        <title>Complete genome sequence of Verrucomicrobiaceae bacterium NT6N.</title>
        <authorList>
            <person name="Huang C."/>
            <person name="Takami H."/>
            <person name="Hamasaki K."/>
        </authorList>
    </citation>
    <scope>NUCLEOTIDE SEQUENCE</scope>
    <source>
        <strain evidence="3">NT6N</strain>
    </source>
</reference>
<gene>
    <name evidence="3" type="ORF">NT6N_38650</name>
</gene>
<name>A0AAT9FSC4_9BACT</name>
<evidence type="ECO:0000313" key="3">
    <source>
        <dbReference type="EMBL" id="BDS08825.1"/>
    </source>
</evidence>
<feature type="region of interest" description="Disordered" evidence="1">
    <location>
        <begin position="281"/>
        <end position="301"/>
    </location>
</feature>
<feature type="transmembrane region" description="Helical" evidence="2">
    <location>
        <begin position="168"/>
        <end position="186"/>
    </location>
</feature>
<keyword evidence="2" id="KW-1133">Transmembrane helix</keyword>
<feature type="transmembrane region" description="Helical" evidence="2">
    <location>
        <begin position="20"/>
        <end position="38"/>
    </location>
</feature>
<dbReference type="EMBL" id="AP026866">
    <property type="protein sequence ID" value="BDS08825.1"/>
    <property type="molecule type" value="Genomic_DNA"/>
</dbReference>
<evidence type="ECO:0000256" key="1">
    <source>
        <dbReference type="SAM" id="MobiDB-lite"/>
    </source>
</evidence>
<organism evidence="3">
    <name type="scientific">Oceaniferula spumae</name>
    <dbReference type="NCBI Taxonomy" id="2979115"/>
    <lineage>
        <taxon>Bacteria</taxon>
        <taxon>Pseudomonadati</taxon>
        <taxon>Verrucomicrobiota</taxon>
        <taxon>Verrucomicrobiia</taxon>
        <taxon>Verrucomicrobiales</taxon>
        <taxon>Verrucomicrobiaceae</taxon>
        <taxon>Oceaniferula</taxon>
    </lineage>
</organism>
<sequence>MSKNTPAQDAVVCKPTKWFLWRALAMLAMFSVFAFLFFQDGMWGYREKNLHFYVHQAFVKAGTDFQEMQNEKADSKVPESEWKEFAAKQKVQLPEDAADVLPKDADTDMAWPDILVNGHALMSESGGQNGATTLWEQYTASMKDVEGKAWDIDPGEHPMDAGKIREQFIAMGVAMLLIAITLFFLIRTLSRSISADNEALYTQTGKRIPYTDMVRVDKRKWDSKGLALIYYTEGGEEKKAKIDGLVYGQFKAEDGAPAEKLFSKIMENFKGEVMEYVLVDEADDDESQESSSKVGDNSAEA</sequence>
<keyword evidence="2" id="KW-0472">Membrane</keyword>
<accession>A0AAT9FSC4</accession>
<proteinExistence type="predicted"/>
<protein>
    <submittedName>
        <fullName evidence="3">Uncharacterized protein</fullName>
    </submittedName>
</protein>
<dbReference type="AlphaFoldDB" id="A0AAT9FSC4"/>
<keyword evidence="2" id="KW-0812">Transmembrane</keyword>
<evidence type="ECO:0000256" key="2">
    <source>
        <dbReference type="SAM" id="Phobius"/>
    </source>
</evidence>
<dbReference type="KEGG" id="osu:NT6N_38650"/>